<name>A0A0S6W9Y0_VECG1</name>
<dbReference type="AlphaFoldDB" id="A0A0S6W9Y0"/>
<feature type="domain" description="Type II secretion system protein GspF" evidence="9">
    <location>
        <begin position="243"/>
        <end position="365"/>
    </location>
</feature>
<dbReference type="PANTHER" id="PTHR30012:SF0">
    <property type="entry name" value="TYPE II SECRETION SYSTEM PROTEIN F-RELATED"/>
    <property type="match status" value="1"/>
</dbReference>
<feature type="transmembrane region" description="Helical" evidence="8">
    <location>
        <begin position="142"/>
        <end position="167"/>
    </location>
</feature>
<organism evidence="10">
    <name type="scientific">Vecturithrix granuli</name>
    <dbReference type="NCBI Taxonomy" id="1499967"/>
    <lineage>
        <taxon>Bacteria</taxon>
        <taxon>Candidatus Moduliflexota</taxon>
        <taxon>Candidatus Vecturitrichia</taxon>
        <taxon>Candidatus Vecturitrichales</taxon>
        <taxon>Candidatus Vecturitrichaceae</taxon>
        <taxon>Candidatus Vecturithrix</taxon>
    </lineage>
</organism>
<keyword evidence="6 8" id="KW-1133">Transmembrane helix</keyword>
<keyword evidence="4" id="KW-0997">Cell inner membrane</keyword>
<evidence type="ECO:0000256" key="6">
    <source>
        <dbReference type="ARBA" id="ARBA00022989"/>
    </source>
</evidence>
<feature type="transmembrane region" description="Helical" evidence="8">
    <location>
        <begin position="346"/>
        <end position="367"/>
    </location>
</feature>
<keyword evidence="5 8" id="KW-0812">Transmembrane</keyword>
<dbReference type="Gene3D" id="1.20.81.30">
    <property type="entry name" value="Type II secretion system (T2SS), domain F"/>
    <property type="match status" value="2"/>
</dbReference>
<evidence type="ECO:0000256" key="1">
    <source>
        <dbReference type="ARBA" id="ARBA00004429"/>
    </source>
</evidence>
<dbReference type="eggNOG" id="COG1459">
    <property type="taxonomic scope" value="Bacteria"/>
</dbReference>
<dbReference type="HOGENOM" id="CLU_035032_2_1_0"/>
<dbReference type="PANTHER" id="PTHR30012">
    <property type="entry name" value="GENERAL SECRETION PATHWAY PROTEIN"/>
    <property type="match status" value="1"/>
</dbReference>
<dbReference type="STRING" id="1499967.U27_02108"/>
<dbReference type="Proteomes" id="UP000030661">
    <property type="component" value="Unassembled WGS sequence"/>
</dbReference>
<proteinExistence type="inferred from homology"/>
<evidence type="ECO:0000256" key="4">
    <source>
        <dbReference type="ARBA" id="ARBA00022519"/>
    </source>
</evidence>
<gene>
    <name evidence="10" type="ORF">U27_02108</name>
</gene>
<dbReference type="PRINTS" id="PR00812">
    <property type="entry name" value="BCTERIALGSPF"/>
</dbReference>
<evidence type="ECO:0000259" key="9">
    <source>
        <dbReference type="Pfam" id="PF00482"/>
    </source>
</evidence>
<evidence type="ECO:0000256" key="8">
    <source>
        <dbReference type="SAM" id="Phobius"/>
    </source>
</evidence>
<dbReference type="Pfam" id="PF00482">
    <property type="entry name" value="T2SSF"/>
    <property type="match status" value="2"/>
</dbReference>
<protein>
    <submittedName>
        <fullName evidence="10">Type IV pilus assembly protein PilC</fullName>
    </submittedName>
</protein>
<dbReference type="InterPro" id="IPR042094">
    <property type="entry name" value="T2SS_GspF_sf"/>
</dbReference>
<dbReference type="InterPro" id="IPR003004">
    <property type="entry name" value="GspF/PilC"/>
</dbReference>
<feature type="domain" description="Type II secretion system protein GspF" evidence="9">
    <location>
        <begin position="42"/>
        <end position="165"/>
    </location>
</feature>
<comment type="similarity">
    <text evidence="2">Belongs to the GSP F family.</text>
</comment>
<evidence type="ECO:0000256" key="2">
    <source>
        <dbReference type="ARBA" id="ARBA00005745"/>
    </source>
</evidence>
<dbReference type="InterPro" id="IPR018076">
    <property type="entry name" value="T2SS_GspF_dom"/>
</dbReference>
<keyword evidence="11" id="KW-1185">Reference proteome</keyword>
<dbReference type="GO" id="GO:0005886">
    <property type="term" value="C:plasma membrane"/>
    <property type="evidence" value="ECO:0007669"/>
    <property type="project" value="UniProtKB-SubCell"/>
</dbReference>
<evidence type="ECO:0000256" key="5">
    <source>
        <dbReference type="ARBA" id="ARBA00022692"/>
    </source>
</evidence>
<evidence type="ECO:0000313" key="10">
    <source>
        <dbReference type="EMBL" id="GAK55276.1"/>
    </source>
</evidence>
<dbReference type="FunFam" id="1.20.81.30:FF:000001">
    <property type="entry name" value="Type II secretion system protein F"/>
    <property type="match status" value="2"/>
</dbReference>
<keyword evidence="3" id="KW-1003">Cell membrane</keyword>
<evidence type="ECO:0000313" key="11">
    <source>
        <dbReference type="Proteomes" id="UP000030661"/>
    </source>
</evidence>
<keyword evidence="7 8" id="KW-0472">Membrane</keyword>
<evidence type="ECO:0000256" key="7">
    <source>
        <dbReference type="ARBA" id="ARBA00023136"/>
    </source>
</evidence>
<accession>A0A0S6W9Y0</accession>
<sequence>MNGEHEVKETPQDLVTETEQVSEDVRGRLKLKTIGVDAVSLFCRQLSTLVDVGIPLLKCLQILHQRTSHPKLQAIIHSLSNEIEQGSAFSVALEKFPHVFSPFFINMTKVAEKGGNLDESLKVVADVMEKEELMKQKVRDALIYPLTTLLVGLFVVGVLLIVVIPMFGDLYSQQNFDLPWPTRVLLALGDPKIFWIWLLLIVGAVLFIVAYAKSPESKAFFDRYKLKLPVFGPLFTKLYVSRFSRNFGTLIRGGVPMLQSLDVVKETSENMVVEEAVEKITQHVERGGRLEQPLREADIFPDVVVDMIAIGEEAGKLDLMLFKVADLYDGEIDRSINTLASSLQPILIVIMGFLTAFVATAMFWPYFRMAKILGAGF</sequence>
<reference evidence="10" key="1">
    <citation type="journal article" date="2015" name="PeerJ">
        <title>First genomic representation of candidate bacterial phylum KSB3 points to enhanced environmental sensing as a trigger of wastewater bulking.</title>
        <authorList>
            <person name="Sekiguchi Y."/>
            <person name="Ohashi A."/>
            <person name="Parks D.H."/>
            <person name="Yamauchi T."/>
            <person name="Tyson G.W."/>
            <person name="Hugenholtz P."/>
        </authorList>
    </citation>
    <scope>NUCLEOTIDE SEQUENCE [LARGE SCALE GENOMIC DNA]</scope>
</reference>
<evidence type="ECO:0000256" key="3">
    <source>
        <dbReference type="ARBA" id="ARBA00022475"/>
    </source>
</evidence>
<comment type="subcellular location">
    <subcellularLocation>
        <location evidence="1">Cell inner membrane</location>
        <topology evidence="1">Multi-pass membrane protein</topology>
    </subcellularLocation>
</comment>
<dbReference type="EMBL" id="DF820463">
    <property type="protein sequence ID" value="GAK55276.1"/>
    <property type="molecule type" value="Genomic_DNA"/>
</dbReference>
<feature type="transmembrane region" description="Helical" evidence="8">
    <location>
        <begin position="193"/>
        <end position="212"/>
    </location>
</feature>